<dbReference type="STRING" id="568069.A0A1J1HMT9"/>
<dbReference type="SMART" id="SM00369">
    <property type="entry name" value="LRR_TYP"/>
    <property type="match status" value="3"/>
</dbReference>
<dbReference type="Pfam" id="PF13855">
    <property type="entry name" value="LRR_8"/>
    <property type="match status" value="1"/>
</dbReference>
<dbReference type="Proteomes" id="UP000183832">
    <property type="component" value="Unassembled WGS sequence"/>
</dbReference>
<dbReference type="GO" id="GO:0005615">
    <property type="term" value="C:extracellular space"/>
    <property type="evidence" value="ECO:0007669"/>
    <property type="project" value="TreeGrafter"/>
</dbReference>
<sequence length="271" mass="31662">MLSNVRLERINIRCSFVHWGNLRPQTPYKCSALGVSVQKENIQIFSIYGYHYFRRSNSHVEKLEFNHHPWSTYLPNGFGKFFSNLVDMEVHHTPLKALRRKNFEDMLKLKRLSIDETNLTSIQEETFYDLLSLEELSITNSFLSSLPTNIFSMLKNLRLFDGKYNKLTALESQLFSRNFQVEVINFIGNQLREIHINFSQFKNITEIYFLDCHCLNSFFVKGGPIVTLKDFQNLVKKKCGMSENDIVKKSLTKVIKCSFTSKLIDDSNCII</sequence>
<dbReference type="EMBL" id="CVRI01000004">
    <property type="protein sequence ID" value="CRK87553.1"/>
    <property type="molecule type" value="Genomic_DNA"/>
</dbReference>
<evidence type="ECO:0000313" key="3">
    <source>
        <dbReference type="EMBL" id="CRK87553.1"/>
    </source>
</evidence>
<dbReference type="PANTHER" id="PTHR45712:SF22">
    <property type="entry name" value="INSULIN-LIKE GROWTH FACTOR-BINDING PROTEIN COMPLEX ACID LABILE SUBUNIT"/>
    <property type="match status" value="1"/>
</dbReference>
<gene>
    <name evidence="3" type="ORF">CLUMA_CG001350</name>
</gene>
<dbReference type="InterPro" id="IPR001611">
    <property type="entry name" value="Leu-rich_rpt"/>
</dbReference>
<dbReference type="InterPro" id="IPR032675">
    <property type="entry name" value="LRR_dom_sf"/>
</dbReference>
<dbReference type="InterPro" id="IPR050333">
    <property type="entry name" value="SLRP"/>
</dbReference>
<organism evidence="3 4">
    <name type="scientific">Clunio marinus</name>
    <dbReference type="NCBI Taxonomy" id="568069"/>
    <lineage>
        <taxon>Eukaryota</taxon>
        <taxon>Metazoa</taxon>
        <taxon>Ecdysozoa</taxon>
        <taxon>Arthropoda</taxon>
        <taxon>Hexapoda</taxon>
        <taxon>Insecta</taxon>
        <taxon>Pterygota</taxon>
        <taxon>Neoptera</taxon>
        <taxon>Endopterygota</taxon>
        <taxon>Diptera</taxon>
        <taxon>Nematocera</taxon>
        <taxon>Chironomoidea</taxon>
        <taxon>Chironomidae</taxon>
        <taxon>Clunio</taxon>
    </lineage>
</organism>
<dbReference type="OrthoDB" id="7758423at2759"/>
<protein>
    <submittedName>
        <fullName evidence="3">CLUMA_CG001350, isoform A</fullName>
    </submittedName>
</protein>
<evidence type="ECO:0000256" key="2">
    <source>
        <dbReference type="ARBA" id="ARBA00022737"/>
    </source>
</evidence>
<evidence type="ECO:0000313" key="4">
    <source>
        <dbReference type="Proteomes" id="UP000183832"/>
    </source>
</evidence>
<keyword evidence="4" id="KW-1185">Reference proteome</keyword>
<dbReference type="SUPFAM" id="SSF52058">
    <property type="entry name" value="L domain-like"/>
    <property type="match status" value="1"/>
</dbReference>
<dbReference type="InterPro" id="IPR003591">
    <property type="entry name" value="Leu-rich_rpt_typical-subtyp"/>
</dbReference>
<dbReference type="AlphaFoldDB" id="A0A1J1HMT9"/>
<keyword evidence="2" id="KW-0677">Repeat</keyword>
<evidence type="ECO:0000256" key="1">
    <source>
        <dbReference type="ARBA" id="ARBA00022614"/>
    </source>
</evidence>
<keyword evidence="1" id="KW-0433">Leucine-rich repeat</keyword>
<reference evidence="3 4" key="1">
    <citation type="submission" date="2015-04" db="EMBL/GenBank/DDBJ databases">
        <authorList>
            <person name="Syromyatnikov M.Y."/>
            <person name="Popov V.N."/>
        </authorList>
    </citation>
    <scope>NUCLEOTIDE SEQUENCE [LARGE SCALE GENOMIC DNA]</scope>
</reference>
<dbReference type="Gene3D" id="3.80.10.10">
    <property type="entry name" value="Ribonuclease Inhibitor"/>
    <property type="match status" value="1"/>
</dbReference>
<proteinExistence type="predicted"/>
<accession>A0A1J1HMT9</accession>
<dbReference type="PANTHER" id="PTHR45712">
    <property type="entry name" value="AGAP008170-PA"/>
    <property type="match status" value="1"/>
</dbReference>
<name>A0A1J1HMT9_9DIPT</name>